<accession>A0A084WTL4</accession>
<evidence type="ECO:0000313" key="2">
    <source>
        <dbReference type="EMBL" id="KFB53558.1"/>
    </source>
</evidence>
<dbReference type="VEuPathDB" id="VectorBase:ASIC021791"/>
<organism evidence="2">
    <name type="scientific">Anopheles sinensis</name>
    <name type="common">Mosquito</name>
    <dbReference type="NCBI Taxonomy" id="74873"/>
    <lineage>
        <taxon>Eukaryota</taxon>
        <taxon>Metazoa</taxon>
        <taxon>Ecdysozoa</taxon>
        <taxon>Arthropoda</taxon>
        <taxon>Hexapoda</taxon>
        <taxon>Insecta</taxon>
        <taxon>Pterygota</taxon>
        <taxon>Neoptera</taxon>
        <taxon>Endopterygota</taxon>
        <taxon>Diptera</taxon>
        <taxon>Nematocera</taxon>
        <taxon>Culicoidea</taxon>
        <taxon>Culicidae</taxon>
        <taxon>Anophelinae</taxon>
        <taxon>Anopheles</taxon>
    </lineage>
</organism>
<feature type="region of interest" description="Disordered" evidence="1">
    <location>
        <begin position="1"/>
        <end position="32"/>
    </location>
</feature>
<protein>
    <submittedName>
        <fullName evidence="2 3">Uncharacterized protein</fullName>
    </submittedName>
</protein>
<proteinExistence type="predicted"/>
<dbReference type="Proteomes" id="UP000030765">
    <property type="component" value="Unassembled WGS sequence"/>
</dbReference>
<evidence type="ECO:0000313" key="4">
    <source>
        <dbReference type="Proteomes" id="UP000030765"/>
    </source>
</evidence>
<evidence type="ECO:0000256" key="1">
    <source>
        <dbReference type="SAM" id="MobiDB-lite"/>
    </source>
</evidence>
<dbReference type="AlphaFoldDB" id="A0A084WTL4"/>
<reference evidence="3" key="2">
    <citation type="submission" date="2020-05" db="UniProtKB">
        <authorList>
            <consortium name="EnsemblMetazoa"/>
        </authorList>
    </citation>
    <scope>IDENTIFICATION</scope>
</reference>
<keyword evidence="4" id="KW-1185">Reference proteome</keyword>
<dbReference type="EMBL" id="ATLV01026900">
    <property type="status" value="NOT_ANNOTATED_CDS"/>
    <property type="molecule type" value="Genomic_DNA"/>
</dbReference>
<gene>
    <name evidence="2" type="ORF">ZHAS_00021791</name>
</gene>
<feature type="compositionally biased region" description="Basic and acidic residues" evidence="1">
    <location>
        <begin position="16"/>
        <end position="26"/>
    </location>
</feature>
<sequence length="83" mass="9596">MSHRLEKREHKKRPTRPMDRAEEPHARPWQSSPVLKMTLTGASVRPLGAARLTFLAQHNYHQHMVPSVPLRNRVPEELCLSVV</sequence>
<reference evidence="2 4" key="1">
    <citation type="journal article" date="2014" name="BMC Genomics">
        <title>Genome sequence of Anopheles sinensis provides insight into genetics basis of mosquito competence for malaria parasites.</title>
        <authorList>
            <person name="Zhou D."/>
            <person name="Zhang D."/>
            <person name="Ding G."/>
            <person name="Shi L."/>
            <person name="Hou Q."/>
            <person name="Ye Y."/>
            <person name="Xu Y."/>
            <person name="Zhou H."/>
            <person name="Xiong C."/>
            <person name="Li S."/>
            <person name="Yu J."/>
            <person name="Hong S."/>
            <person name="Yu X."/>
            <person name="Zou P."/>
            <person name="Chen C."/>
            <person name="Chang X."/>
            <person name="Wang W."/>
            <person name="Lv Y."/>
            <person name="Sun Y."/>
            <person name="Ma L."/>
            <person name="Shen B."/>
            <person name="Zhu C."/>
        </authorList>
    </citation>
    <scope>NUCLEOTIDE SEQUENCE [LARGE SCALE GENOMIC DNA]</scope>
</reference>
<dbReference type="EMBL" id="KE525420">
    <property type="protein sequence ID" value="KFB53558.1"/>
    <property type="molecule type" value="Genomic_DNA"/>
</dbReference>
<evidence type="ECO:0000313" key="3">
    <source>
        <dbReference type="EnsemblMetazoa" id="ASIC021791-PA"/>
    </source>
</evidence>
<dbReference type="EnsemblMetazoa" id="ASIC021791-RA">
    <property type="protein sequence ID" value="ASIC021791-PA"/>
    <property type="gene ID" value="ASIC021791"/>
</dbReference>
<name>A0A084WTL4_ANOSI</name>